<accession>A0A8J3C6Z3</accession>
<dbReference type="SMART" id="SM00354">
    <property type="entry name" value="HTH_LACI"/>
    <property type="match status" value="1"/>
</dbReference>
<dbReference type="EMBL" id="BMMX01000049">
    <property type="protein sequence ID" value="GGL15724.1"/>
    <property type="molecule type" value="Genomic_DNA"/>
</dbReference>
<dbReference type="PANTHER" id="PTHR30146:SF109">
    <property type="entry name" value="HTH-TYPE TRANSCRIPTIONAL REGULATOR GALS"/>
    <property type="match status" value="1"/>
</dbReference>
<dbReference type="InterPro" id="IPR010982">
    <property type="entry name" value="Lambda_DNA-bd_dom_sf"/>
</dbReference>
<dbReference type="Pfam" id="PF00356">
    <property type="entry name" value="LacI"/>
    <property type="match status" value="1"/>
</dbReference>
<keyword evidence="6" id="KW-1185">Reference proteome</keyword>
<evidence type="ECO:0000313" key="6">
    <source>
        <dbReference type="Proteomes" id="UP000656042"/>
    </source>
</evidence>
<keyword evidence="3" id="KW-0804">Transcription</keyword>
<dbReference type="CDD" id="cd01392">
    <property type="entry name" value="HTH_LacI"/>
    <property type="match status" value="1"/>
</dbReference>
<dbReference type="Gene3D" id="3.40.50.2300">
    <property type="match status" value="2"/>
</dbReference>
<protein>
    <submittedName>
        <fullName evidence="5">LacI family transcriptional regulator</fullName>
    </submittedName>
</protein>
<dbReference type="PROSITE" id="PS00356">
    <property type="entry name" value="HTH_LACI_1"/>
    <property type="match status" value="1"/>
</dbReference>
<reference evidence="5" key="1">
    <citation type="journal article" date="2014" name="Int. J. Syst. Evol. Microbiol.">
        <title>Complete genome sequence of Corynebacterium casei LMG S-19264T (=DSM 44701T), isolated from a smear-ripened cheese.</title>
        <authorList>
            <consortium name="US DOE Joint Genome Institute (JGI-PGF)"/>
            <person name="Walter F."/>
            <person name="Albersmeier A."/>
            <person name="Kalinowski J."/>
            <person name="Ruckert C."/>
        </authorList>
    </citation>
    <scope>NUCLEOTIDE SEQUENCE</scope>
    <source>
        <strain evidence="5">CGMCC 4.7299</strain>
    </source>
</reference>
<dbReference type="SUPFAM" id="SSF53822">
    <property type="entry name" value="Periplasmic binding protein-like I"/>
    <property type="match status" value="1"/>
</dbReference>
<dbReference type="Pfam" id="PF13377">
    <property type="entry name" value="Peripla_BP_3"/>
    <property type="match status" value="1"/>
</dbReference>
<dbReference type="InterPro" id="IPR000843">
    <property type="entry name" value="HTH_LacI"/>
</dbReference>
<evidence type="ECO:0000256" key="3">
    <source>
        <dbReference type="ARBA" id="ARBA00023163"/>
    </source>
</evidence>
<keyword evidence="1" id="KW-0805">Transcription regulation</keyword>
<name>A0A8J3C6Z3_9ACTN</name>
<dbReference type="CDD" id="cd06267">
    <property type="entry name" value="PBP1_LacI_sugar_binding-like"/>
    <property type="match status" value="1"/>
</dbReference>
<keyword evidence="2" id="KW-0238">DNA-binding</keyword>
<reference evidence="5" key="2">
    <citation type="submission" date="2020-09" db="EMBL/GenBank/DDBJ databases">
        <authorList>
            <person name="Sun Q."/>
            <person name="Zhou Y."/>
        </authorList>
    </citation>
    <scope>NUCLEOTIDE SEQUENCE</scope>
    <source>
        <strain evidence="5">CGMCC 4.7299</strain>
    </source>
</reference>
<evidence type="ECO:0000259" key="4">
    <source>
        <dbReference type="PROSITE" id="PS50932"/>
    </source>
</evidence>
<dbReference type="SUPFAM" id="SSF47413">
    <property type="entry name" value="lambda repressor-like DNA-binding domains"/>
    <property type="match status" value="1"/>
</dbReference>
<dbReference type="Gene3D" id="1.10.260.40">
    <property type="entry name" value="lambda repressor-like DNA-binding domains"/>
    <property type="match status" value="1"/>
</dbReference>
<dbReference type="InterPro" id="IPR028082">
    <property type="entry name" value="Peripla_BP_I"/>
</dbReference>
<dbReference type="InterPro" id="IPR046335">
    <property type="entry name" value="LacI/GalR-like_sensor"/>
</dbReference>
<proteinExistence type="predicted"/>
<dbReference type="GO" id="GO:0000976">
    <property type="term" value="F:transcription cis-regulatory region binding"/>
    <property type="evidence" value="ECO:0007669"/>
    <property type="project" value="TreeGrafter"/>
</dbReference>
<dbReference type="PANTHER" id="PTHR30146">
    <property type="entry name" value="LACI-RELATED TRANSCRIPTIONAL REPRESSOR"/>
    <property type="match status" value="1"/>
</dbReference>
<dbReference type="Proteomes" id="UP000656042">
    <property type="component" value="Unassembled WGS sequence"/>
</dbReference>
<dbReference type="GO" id="GO:0003700">
    <property type="term" value="F:DNA-binding transcription factor activity"/>
    <property type="evidence" value="ECO:0007669"/>
    <property type="project" value="TreeGrafter"/>
</dbReference>
<organism evidence="5 6">
    <name type="scientific">Mangrovihabitans endophyticus</name>
    <dbReference type="NCBI Taxonomy" id="1751298"/>
    <lineage>
        <taxon>Bacteria</taxon>
        <taxon>Bacillati</taxon>
        <taxon>Actinomycetota</taxon>
        <taxon>Actinomycetes</taxon>
        <taxon>Micromonosporales</taxon>
        <taxon>Micromonosporaceae</taxon>
        <taxon>Mangrovihabitans</taxon>
    </lineage>
</organism>
<dbReference type="AlphaFoldDB" id="A0A8J3C6Z3"/>
<comment type="caution">
    <text evidence="5">The sequence shown here is derived from an EMBL/GenBank/DDBJ whole genome shotgun (WGS) entry which is preliminary data.</text>
</comment>
<dbReference type="RefSeq" id="WP_189082505.1">
    <property type="nucleotide sequence ID" value="NZ_BMMX01000049.1"/>
</dbReference>
<sequence>MGQRPRLADVAARAGVSTASVSLVLRGAPGPADQTRRRVLDAAAALGYRADRTASLLARRRRYLLGVMLDVRNPFHAELAEEIHVAADRSGYEVVLATLTRDRDEARAVETLMDFRCEALLLLGPDGPESGLSGYAAHAPVVVIGRRVRAPGVDVVRSADEAGVAAALNHLIGLGHRRIAFIDGGRGAVAAARRRGYRAAMRHAGLPPEVLAGDHTEAGGTRAGRRLLATGRGPAAPPGAGFPGAVLPSAVLASNDRCAVGLLDVCLRAGVAVPGEIAVAGYDDSTLARLAHIDLTSVNQDAAEQARHAVAAAVSRLDAGRTRRSEVVVEPRLVVRGSTAPASRKGHPR</sequence>
<evidence type="ECO:0000313" key="5">
    <source>
        <dbReference type="EMBL" id="GGL15724.1"/>
    </source>
</evidence>
<evidence type="ECO:0000256" key="1">
    <source>
        <dbReference type="ARBA" id="ARBA00023015"/>
    </source>
</evidence>
<gene>
    <name evidence="5" type="primary">lacI</name>
    <name evidence="5" type="ORF">GCM10012284_57940</name>
</gene>
<dbReference type="PROSITE" id="PS50932">
    <property type="entry name" value="HTH_LACI_2"/>
    <property type="match status" value="1"/>
</dbReference>
<evidence type="ECO:0000256" key="2">
    <source>
        <dbReference type="ARBA" id="ARBA00023125"/>
    </source>
</evidence>
<feature type="domain" description="HTH lacI-type" evidence="4">
    <location>
        <begin position="5"/>
        <end position="59"/>
    </location>
</feature>